<dbReference type="PANTHER" id="PTHR30033">
    <property type="entry name" value="FLAGELLAR HOOK-ASSOCIATED PROTEIN 1"/>
    <property type="match status" value="1"/>
</dbReference>
<reference evidence="12" key="1">
    <citation type="submission" date="2019-12" db="EMBL/GenBank/DDBJ databases">
        <authorList>
            <person name="zhang j."/>
            <person name="sun C.M."/>
        </authorList>
    </citation>
    <scope>NUCLEOTIDE SEQUENCE</scope>
    <source>
        <strain evidence="12">NS-1</strain>
    </source>
</reference>
<evidence type="ECO:0000313" key="13">
    <source>
        <dbReference type="Proteomes" id="UP000665020"/>
    </source>
</evidence>
<feature type="domain" description="Flagellar hook-associated protein FlgK helical" evidence="11">
    <location>
        <begin position="103"/>
        <end position="332"/>
    </location>
</feature>
<dbReference type="PRINTS" id="PR01005">
    <property type="entry name" value="FLGHOOKAP1"/>
</dbReference>
<feature type="domain" description="Flagellar basal body rod protein N-terminal" evidence="9">
    <location>
        <begin position="10"/>
        <end position="37"/>
    </location>
</feature>
<dbReference type="Pfam" id="PF22638">
    <property type="entry name" value="FlgK_D1"/>
    <property type="match status" value="1"/>
</dbReference>
<accession>A0A8A7KBZ5</accession>
<comment type="similarity">
    <text evidence="3 7">Belongs to the flagella basal body rod proteins family.</text>
</comment>
<feature type="coiled-coil region" evidence="8">
    <location>
        <begin position="177"/>
        <end position="204"/>
    </location>
</feature>
<dbReference type="Pfam" id="PF00460">
    <property type="entry name" value="Flg_bb_rod"/>
    <property type="match status" value="1"/>
</dbReference>
<gene>
    <name evidence="7 12" type="primary">flgK</name>
    <name evidence="12" type="ORF">GM661_12685</name>
</gene>
<evidence type="ECO:0000259" key="11">
    <source>
        <dbReference type="Pfam" id="PF22638"/>
    </source>
</evidence>
<dbReference type="PANTHER" id="PTHR30033:SF1">
    <property type="entry name" value="FLAGELLAR HOOK-ASSOCIATED PROTEIN 1"/>
    <property type="match status" value="1"/>
</dbReference>
<keyword evidence="6 7" id="KW-0975">Bacterial flagellum</keyword>
<keyword evidence="12" id="KW-0969">Cilium</keyword>
<dbReference type="InterPro" id="IPR010930">
    <property type="entry name" value="Flg_bb/hook_C_dom"/>
</dbReference>
<proteinExistence type="inferred from homology"/>
<evidence type="ECO:0000256" key="2">
    <source>
        <dbReference type="ARBA" id="ARBA00004613"/>
    </source>
</evidence>
<dbReference type="Proteomes" id="UP000665020">
    <property type="component" value="Chromosome"/>
</dbReference>
<dbReference type="Pfam" id="PF06429">
    <property type="entry name" value="Flg_bbr_C"/>
    <property type="match status" value="1"/>
</dbReference>
<dbReference type="GO" id="GO:0009424">
    <property type="term" value="C:bacterial-type flagellum hook"/>
    <property type="evidence" value="ECO:0007669"/>
    <property type="project" value="UniProtKB-UniRule"/>
</dbReference>
<evidence type="ECO:0000256" key="6">
    <source>
        <dbReference type="ARBA" id="ARBA00023143"/>
    </source>
</evidence>
<evidence type="ECO:0000259" key="9">
    <source>
        <dbReference type="Pfam" id="PF00460"/>
    </source>
</evidence>
<name>A0A8A7KBZ5_9FIRM</name>
<evidence type="ECO:0000256" key="7">
    <source>
        <dbReference type="RuleBase" id="RU362065"/>
    </source>
</evidence>
<organism evidence="12 13">
    <name type="scientific">Iocasia fonsfrigidae</name>
    <dbReference type="NCBI Taxonomy" id="2682810"/>
    <lineage>
        <taxon>Bacteria</taxon>
        <taxon>Bacillati</taxon>
        <taxon>Bacillota</taxon>
        <taxon>Clostridia</taxon>
        <taxon>Halanaerobiales</taxon>
        <taxon>Halanaerobiaceae</taxon>
        <taxon>Iocasia</taxon>
    </lineage>
</organism>
<evidence type="ECO:0000256" key="1">
    <source>
        <dbReference type="ARBA" id="ARBA00004365"/>
    </source>
</evidence>
<protein>
    <recommendedName>
        <fullName evidence="4 7">Flagellar hook-associated protein 1</fullName>
        <shortName evidence="7">HAP1</shortName>
    </recommendedName>
</protein>
<dbReference type="KEGG" id="ifn:GM661_12685"/>
<keyword evidence="5 7" id="KW-0964">Secreted</keyword>
<dbReference type="NCBIfam" id="TIGR02492">
    <property type="entry name" value="flgK_ends"/>
    <property type="match status" value="1"/>
</dbReference>
<dbReference type="GO" id="GO:0005198">
    <property type="term" value="F:structural molecule activity"/>
    <property type="evidence" value="ECO:0007669"/>
    <property type="project" value="UniProtKB-UniRule"/>
</dbReference>
<evidence type="ECO:0000313" key="12">
    <source>
        <dbReference type="EMBL" id="QTL98760.1"/>
    </source>
</evidence>
<dbReference type="AlphaFoldDB" id="A0A8A7KBZ5"/>
<evidence type="ECO:0000256" key="5">
    <source>
        <dbReference type="ARBA" id="ARBA00022525"/>
    </source>
</evidence>
<keyword evidence="13" id="KW-1185">Reference proteome</keyword>
<feature type="coiled-coil region" evidence="8">
    <location>
        <begin position="491"/>
        <end position="518"/>
    </location>
</feature>
<dbReference type="InterPro" id="IPR053927">
    <property type="entry name" value="FlgK_helical"/>
</dbReference>
<comment type="subcellular location">
    <subcellularLocation>
        <location evidence="1 7">Bacterial flagellum</location>
    </subcellularLocation>
    <subcellularLocation>
        <location evidence="2 7">Secreted</location>
    </subcellularLocation>
</comment>
<dbReference type="GO" id="GO:0005576">
    <property type="term" value="C:extracellular region"/>
    <property type="evidence" value="ECO:0007669"/>
    <property type="project" value="UniProtKB-SubCell"/>
</dbReference>
<dbReference type="InterPro" id="IPR002371">
    <property type="entry name" value="FlgK"/>
</dbReference>
<evidence type="ECO:0000256" key="3">
    <source>
        <dbReference type="ARBA" id="ARBA00009677"/>
    </source>
</evidence>
<sequence>MSSTFSGLSTVLSALQAQQKAMETTGHNISNANTEGYSRQRVVLTASDAYASPGIATGTSVGQTGTGVDIEAIERITDEFINQQINEDSQGQAYWEKILQGLTHLESIFNESTTSESGLDDVLNDFCEALQDLSSTPDSEHLSVRKTVQETAELVTDSFNAICENLLEYQSSLTEDISTNVEEINSLTSRIAALNEEIVSVENSGQAANDLRDSRDQLLKELNTYVDVQSYEDSRGNLQVTLDGNLLVSRDNSYDLTVEQTGQNESQLIYDLTGKKVSVDSGSLAGVLELRDEIVAGFLDDINQMAESFAKEFNAVHQEGYDLNGDSGEDFFVINNQENAAMGLSVSETIENDVKKIAAGRFEGTYSDNTDVATVDISDCTLLADGYQIEIVESTTIPSEVDYTVTDADGNTLTSGTAQAGDTIDLTAVIGVTLNIKSIGEATISFGTSEGNGNNALALTDVIDENEIESLNGSSLTDYYESIIASIGVEGEEAEQMLDNQEALLEQLEEEQASISGVSLDEEMTNIIKFQQAYIAASTVVTTINEMLDALLAMV</sequence>
<keyword evidence="12" id="KW-0282">Flagellum</keyword>
<keyword evidence="8" id="KW-0175">Coiled coil</keyword>
<dbReference type="GO" id="GO:0044780">
    <property type="term" value="P:bacterial-type flagellum assembly"/>
    <property type="evidence" value="ECO:0007669"/>
    <property type="project" value="InterPro"/>
</dbReference>
<dbReference type="EMBL" id="CP046640">
    <property type="protein sequence ID" value="QTL98760.1"/>
    <property type="molecule type" value="Genomic_DNA"/>
</dbReference>
<dbReference type="SUPFAM" id="SSF64518">
    <property type="entry name" value="Phase 1 flagellin"/>
    <property type="match status" value="1"/>
</dbReference>
<evidence type="ECO:0000256" key="4">
    <source>
        <dbReference type="ARBA" id="ARBA00016244"/>
    </source>
</evidence>
<dbReference type="RefSeq" id="WP_230867155.1">
    <property type="nucleotide sequence ID" value="NZ_CP046640.1"/>
</dbReference>
<evidence type="ECO:0000259" key="10">
    <source>
        <dbReference type="Pfam" id="PF06429"/>
    </source>
</evidence>
<dbReference type="InterPro" id="IPR001444">
    <property type="entry name" value="Flag_bb_rod_N"/>
</dbReference>
<keyword evidence="12" id="KW-0966">Cell projection</keyword>
<feature type="domain" description="Flagellar basal-body/hook protein C-terminal" evidence="10">
    <location>
        <begin position="515"/>
        <end position="553"/>
    </location>
</feature>
<evidence type="ECO:0000256" key="8">
    <source>
        <dbReference type="SAM" id="Coils"/>
    </source>
</evidence>